<dbReference type="EMBL" id="KN818805">
    <property type="protein sequence ID" value="KIL54334.1"/>
    <property type="molecule type" value="Genomic_DNA"/>
</dbReference>
<accession>A0A0C2SK72</accession>
<dbReference type="AlphaFoldDB" id="A0A0C2SK72"/>
<reference evidence="2 3" key="1">
    <citation type="submission" date="2014-04" db="EMBL/GenBank/DDBJ databases">
        <title>Evolutionary Origins and Diversification of the Mycorrhizal Mutualists.</title>
        <authorList>
            <consortium name="DOE Joint Genome Institute"/>
            <consortium name="Mycorrhizal Genomics Consortium"/>
            <person name="Kohler A."/>
            <person name="Kuo A."/>
            <person name="Nagy L.G."/>
            <person name="Floudas D."/>
            <person name="Copeland A."/>
            <person name="Barry K.W."/>
            <person name="Cichocki N."/>
            <person name="Veneault-Fourrey C."/>
            <person name="LaButti K."/>
            <person name="Lindquist E.A."/>
            <person name="Lipzen A."/>
            <person name="Lundell T."/>
            <person name="Morin E."/>
            <person name="Murat C."/>
            <person name="Riley R."/>
            <person name="Ohm R."/>
            <person name="Sun H."/>
            <person name="Tunlid A."/>
            <person name="Henrissat B."/>
            <person name="Grigoriev I.V."/>
            <person name="Hibbett D.S."/>
            <person name="Martin F."/>
        </authorList>
    </citation>
    <scope>NUCLEOTIDE SEQUENCE [LARGE SCALE GENOMIC DNA]</scope>
    <source>
        <strain evidence="2 3">Koide BX008</strain>
    </source>
</reference>
<gene>
    <name evidence="2" type="ORF">M378DRAFT_174304</name>
</gene>
<evidence type="ECO:0000313" key="2">
    <source>
        <dbReference type="EMBL" id="KIL54334.1"/>
    </source>
</evidence>
<name>A0A0C2SK72_AMAMK</name>
<keyword evidence="3" id="KW-1185">Reference proteome</keyword>
<feature type="region of interest" description="Disordered" evidence="1">
    <location>
        <begin position="1"/>
        <end position="27"/>
    </location>
</feature>
<proteinExistence type="predicted"/>
<dbReference type="HOGENOM" id="CLU_169099_0_0_1"/>
<dbReference type="Proteomes" id="UP000054549">
    <property type="component" value="Unassembled WGS sequence"/>
</dbReference>
<evidence type="ECO:0000256" key="1">
    <source>
        <dbReference type="SAM" id="MobiDB-lite"/>
    </source>
</evidence>
<sequence length="116" mass="12700">MPDGLAVGMEGQTLTPTTAWPGTAMENVRHKRRERRYDGQVFGRMLDSIRSSLLLLCNYTSLSCPMLVDDISSLGRGMVSHVAPSPRGGEERGGRVQELTNVFAAKYIGPQTFSVI</sequence>
<dbReference type="InParanoid" id="A0A0C2SK72"/>
<evidence type="ECO:0000313" key="3">
    <source>
        <dbReference type="Proteomes" id="UP000054549"/>
    </source>
</evidence>
<organism evidence="2 3">
    <name type="scientific">Amanita muscaria (strain Koide BX008)</name>
    <dbReference type="NCBI Taxonomy" id="946122"/>
    <lineage>
        <taxon>Eukaryota</taxon>
        <taxon>Fungi</taxon>
        <taxon>Dikarya</taxon>
        <taxon>Basidiomycota</taxon>
        <taxon>Agaricomycotina</taxon>
        <taxon>Agaricomycetes</taxon>
        <taxon>Agaricomycetidae</taxon>
        <taxon>Agaricales</taxon>
        <taxon>Pluteineae</taxon>
        <taxon>Amanitaceae</taxon>
        <taxon>Amanita</taxon>
    </lineage>
</organism>
<protein>
    <submittedName>
        <fullName evidence="2">Uncharacterized protein</fullName>
    </submittedName>
</protein>